<evidence type="ECO:0000313" key="2">
    <source>
        <dbReference type="EMBL" id="CAD8806227.1"/>
    </source>
</evidence>
<dbReference type="GO" id="GO:0005829">
    <property type="term" value="C:cytosol"/>
    <property type="evidence" value="ECO:0007669"/>
    <property type="project" value="TreeGrafter"/>
</dbReference>
<reference evidence="2" key="1">
    <citation type="submission" date="2021-01" db="EMBL/GenBank/DDBJ databases">
        <authorList>
            <person name="Corre E."/>
            <person name="Pelletier E."/>
            <person name="Niang G."/>
            <person name="Scheremetjew M."/>
            <person name="Finn R."/>
            <person name="Kale V."/>
            <person name="Holt S."/>
            <person name="Cochrane G."/>
            <person name="Meng A."/>
            <person name="Brown T."/>
            <person name="Cohen L."/>
        </authorList>
    </citation>
    <scope>NUCLEOTIDE SEQUENCE</scope>
    <source>
        <strain evidence="2">CCMP443</strain>
    </source>
</reference>
<feature type="domain" description="Hikeshi-like N-terminal" evidence="1">
    <location>
        <begin position="24"/>
        <end position="93"/>
    </location>
</feature>
<dbReference type="Pfam" id="PF05603">
    <property type="entry name" value="Hikeshi-like_N"/>
    <property type="match status" value="1"/>
</dbReference>
<dbReference type="PANTHER" id="PTHR12925">
    <property type="entry name" value="HIKESHI FAMILY MEMBER"/>
    <property type="match status" value="1"/>
</dbReference>
<dbReference type="GO" id="GO:0005634">
    <property type="term" value="C:nucleus"/>
    <property type="evidence" value="ECO:0007669"/>
    <property type="project" value="TreeGrafter"/>
</dbReference>
<evidence type="ECO:0000259" key="1">
    <source>
        <dbReference type="Pfam" id="PF05603"/>
    </source>
</evidence>
<dbReference type="InterPro" id="IPR031318">
    <property type="entry name" value="OPI10"/>
</dbReference>
<accession>A0A7S0Z0L1</accession>
<organism evidence="2">
    <name type="scientific">Hemiselmis tepida</name>
    <dbReference type="NCBI Taxonomy" id="464990"/>
    <lineage>
        <taxon>Eukaryota</taxon>
        <taxon>Cryptophyceae</taxon>
        <taxon>Cryptomonadales</taxon>
        <taxon>Hemiselmidaceae</taxon>
        <taxon>Hemiselmis</taxon>
    </lineage>
</organism>
<dbReference type="PANTHER" id="PTHR12925:SF0">
    <property type="entry name" value="PROTEIN HIKESHI"/>
    <property type="match status" value="1"/>
</dbReference>
<dbReference type="InterPro" id="IPR008493">
    <property type="entry name" value="Hikeshi-like_N"/>
</dbReference>
<protein>
    <recommendedName>
        <fullName evidence="1">Hikeshi-like N-terminal domain-containing protein</fullName>
    </recommendedName>
</protein>
<dbReference type="AlphaFoldDB" id="A0A7S0Z0L1"/>
<dbReference type="EMBL" id="HBFN01034340">
    <property type="protein sequence ID" value="CAD8806227.1"/>
    <property type="molecule type" value="Transcribed_RNA"/>
</dbReference>
<dbReference type="GO" id="GO:0006606">
    <property type="term" value="P:protein import into nucleus"/>
    <property type="evidence" value="ECO:0007669"/>
    <property type="project" value="TreeGrafter"/>
</dbReference>
<gene>
    <name evidence="2" type="ORF">HTEP1355_LOCUS19906</name>
</gene>
<name>A0A7S0Z0L1_9CRYP</name>
<proteinExistence type="predicted"/>
<dbReference type="GO" id="GO:0061608">
    <property type="term" value="F:nuclear import signal receptor activity"/>
    <property type="evidence" value="ECO:0007669"/>
    <property type="project" value="TreeGrafter"/>
</dbReference>
<sequence>MDAFGQVGQSAFGFVVPGRVPVYSEQFTQIEALKWSCDVENSQQIRDVVVFLTQPLAAPGCGVGCFITGPPFDKWHFVGSLGNESPSGVFRVRWPPDEGAPTACRIGVSIMSLAELQALEATLPGTELVDFGRKVANDLWNYLGSFEVMQTHGAMLLPLFNRWMARFEDRCKHDPFWWLKNSE</sequence>